<sequence>MTTISKLSSIWGLYWLGYLTSWNTGTLRREPTDRHRCCVHTPTQHVVWVACNDDVCMDYGRPYRYSYWKIFSHVEPVNQALHARSLSPYFSRSLSASIVGDKCILEVEEAKGFGYEFTYRKVILDQERSIDQAAELSFGRIFLSENRFSLEDDQVVLEIESRNNRRVIENGSAVVFPEIDGRSIVFDKKEQTIIIKGPRRVSVEFKHIPRRWGWLQPFALVWDYIEDKDRVYAQYIEVYVGNSKYVFMSRNPIKALYEGDNEKLEVYTGGEIRIMRRDAKDLTSIGYWASMNVDKSIAPELPTLRLSPSIIVPYLVKLQKITEDVWRLVLGLSNPTSINTSVSILVDKPYFLESIAIDNEDVQLDKLNYFELFFPSYSAQTIEMKLKRKKEKMLLEKLRIQDKEDIEKPFG</sequence>
<name>A0A7C1I857_9CREN</name>
<gene>
    <name evidence="1" type="ORF">ENO04_06230</name>
</gene>
<evidence type="ECO:0000313" key="1">
    <source>
        <dbReference type="EMBL" id="HDS11189.1"/>
    </source>
</evidence>
<comment type="caution">
    <text evidence="1">The sequence shown here is derived from an EMBL/GenBank/DDBJ whole genome shotgun (WGS) entry which is preliminary data.</text>
</comment>
<dbReference type="AlphaFoldDB" id="A0A7C1I857"/>
<reference evidence="1" key="1">
    <citation type="journal article" date="2020" name="mSystems">
        <title>Genome- and Community-Level Interaction Insights into Carbon Utilization and Element Cycling Functions of Hydrothermarchaeota in Hydrothermal Sediment.</title>
        <authorList>
            <person name="Zhou Z."/>
            <person name="Liu Y."/>
            <person name="Xu W."/>
            <person name="Pan J."/>
            <person name="Luo Z.H."/>
            <person name="Li M."/>
        </authorList>
    </citation>
    <scope>NUCLEOTIDE SEQUENCE [LARGE SCALE GENOMIC DNA]</scope>
    <source>
        <strain evidence="1">SpSt-123</strain>
    </source>
</reference>
<accession>A0A7C1I857</accession>
<organism evidence="1">
    <name type="scientific">Fervidicoccus fontis</name>
    <dbReference type="NCBI Taxonomy" id="683846"/>
    <lineage>
        <taxon>Archaea</taxon>
        <taxon>Thermoproteota</taxon>
        <taxon>Thermoprotei</taxon>
        <taxon>Fervidicoccales</taxon>
        <taxon>Fervidicoccaceae</taxon>
        <taxon>Fervidicoccus</taxon>
    </lineage>
</organism>
<protein>
    <submittedName>
        <fullName evidence="1">Uncharacterized protein</fullName>
    </submittedName>
</protein>
<dbReference type="EMBL" id="DSDY01000186">
    <property type="protein sequence ID" value="HDS11189.1"/>
    <property type="molecule type" value="Genomic_DNA"/>
</dbReference>
<proteinExistence type="predicted"/>